<evidence type="ECO:0000256" key="1">
    <source>
        <dbReference type="SAM" id="Phobius"/>
    </source>
</evidence>
<keyword evidence="3" id="KW-1185">Reference proteome</keyword>
<accession>A0A091BAK6</accession>
<dbReference type="RefSeq" id="WP_026815690.1">
    <property type="nucleotide sequence ID" value="NZ_AUFF01000001.1"/>
</dbReference>
<keyword evidence="1" id="KW-0812">Transmembrane</keyword>
<keyword evidence="1" id="KW-1133">Transmembrane helix</keyword>
<name>A0A091BAK6_9GAMM</name>
<sequence length="106" mass="12005">MNPLVELNLAMILFLPWFAILGWAYWYWPRQPRGRTRRLYDAGALALATGAGVWSTWLSLDIADTSYGKLWPQILASTLSYAAFLGVVLVAILLRRQLLRRGALAR</sequence>
<evidence type="ECO:0000313" key="3">
    <source>
        <dbReference type="Proteomes" id="UP000029391"/>
    </source>
</evidence>
<comment type="caution">
    <text evidence="2">The sequence shown here is derived from an EMBL/GenBank/DDBJ whole genome shotgun (WGS) entry which is preliminary data.</text>
</comment>
<dbReference type="eggNOG" id="ENOG5030NN1">
    <property type="taxonomic scope" value="Bacteria"/>
</dbReference>
<dbReference type="AlphaFoldDB" id="A0A091BAK6"/>
<organism evidence="2 3">
    <name type="scientific">Arenimonas composti TR7-09 = DSM 18010</name>
    <dbReference type="NCBI Taxonomy" id="1121013"/>
    <lineage>
        <taxon>Bacteria</taxon>
        <taxon>Pseudomonadati</taxon>
        <taxon>Pseudomonadota</taxon>
        <taxon>Gammaproteobacteria</taxon>
        <taxon>Lysobacterales</taxon>
        <taxon>Lysobacteraceae</taxon>
        <taxon>Arenimonas</taxon>
    </lineage>
</organism>
<evidence type="ECO:0008006" key="4">
    <source>
        <dbReference type="Google" id="ProtNLM"/>
    </source>
</evidence>
<feature type="transmembrane region" description="Helical" evidence="1">
    <location>
        <begin position="70"/>
        <end position="94"/>
    </location>
</feature>
<dbReference type="OrthoDB" id="6054159at2"/>
<protein>
    <recommendedName>
        <fullName evidence="4">Transmembrane protein</fullName>
    </recommendedName>
</protein>
<reference evidence="2 3" key="1">
    <citation type="submission" date="2013-09" db="EMBL/GenBank/DDBJ databases">
        <title>Genome sequencing of Arenimonas composti.</title>
        <authorList>
            <person name="Chen F."/>
            <person name="Wang G."/>
        </authorList>
    </citation>
    <scope>NUCLEOTIDE SEQUENCE [LARGE SCALE GENOMIC DNA]</scope>
    <source>
        <strain evidence="2 3">TR7-09</strain>
    </source>
</reference>
<feature type="transmembrane region" description="Helical" evidence="1">
    <location>
        <begin position="39"/>
        <end position="58"/>
    </location>
</feature>
<dbReference type="EMBL" id="AWXU01000030">
    <property type="protein sequence ID" value="KFN49708.1"/>
    <property type="molecule type" value="Genomic_DNA"/>
</dbReference>
<dbReference type="Proteomes" id="UP000029391">
    <property type="component" value="Unassembled WGS sequence"/>
</dbReference>
<keyword evidence="1" id="KW-0472">Membrane</keyword>
<dbReference type="STRING" id="1121013.GCA_000426365_00111"/>
<proteinExistence type="predicted"/>
<gene>
    <name evidence="2" type="ORF">P873_09125</name>
</gene>
<feature type="transmembrane region" description="Helical" evidence="1">
    <location>
        <begin position="6"/>
        <end position="27"/>
    </location>
</feature>
<evidence type="ECO:0000313" key="2">
    <source>
        <dbReference type="EMBL" id="KFN49708.1"/>
    </source>
</evidence>